<dbReference type="InterPro" id="IPR011611">
    <property type="entry name" value="PfkB_dom"/>
</dbReference>
<evidence type="ECO:0000259" key="1">
    <source>
        <dbReference type="Pfam" id="PF00294"/>
    </source>
</evidence>
<dbReference type="AlphaFoldDB" id="A0A1Z5TUL1"/>
<dbReference type="OrthoDB" id="497927at2759"/>
<reference evidence="2 3" key="1">
    <citation type="submission" date="2017-01" db="EMBL/GenBank/DDBJ databases">
        <title>The recent genome duplication of the halophilic yeast Hortaea werneckii: insights from long-read sequencing.</title>
        <authorList>
            <person name="Sinha S."/>
            <person name="Flibotte S."/>
            <person name="Neira M."/>
            <person name="Lenassi M."/>
            <person name="Gostincar C."/>
            <person name="Stajich J.E."/>
            <person name="Nislow C.E."/>
        </authorList>
    </citation>
    <scope>NUCLEOTIDE SEQUENCE [LARGE SCALE GENOMIC DNA]</scope>
    <source>
        <strain evidence="2 3">EXF-2000</strain>
    </source>
</reference>
<gene>
    <name evidence="2" type="ORF">BTJ68_00281</name>
</gene>
<dbReference type="Gene3D" id="3.40.1190.20">
    <property type="match status" value="1"/>
</dbReference>
<dbReference type="Proteomes" id="UP000194280">
    <property type="component" value="Unassembled WGS sequence"/>
</dbReference>
<proteinExistence type="predicted"/>
<dbReference type="InParanoid" id="A0A1Z5TUL1"/>
<evidence type="ECO:0000313" key="3">
    <source>
        <dbReference type="Proteomes" id="UP000194280"/>
    </source>
</evidence>
<comment type="caution">
    <text evidence="2">The sequence shown here is derived from an EMBL/GenBank/DDBJ whole genome shotgun (WGS) entry which is preliminary data.</text>
</comment>
<dbReference type="Pfam" id="PF00294">
    <property type="entry name" value="PfkB"/>
    <property type="match status" value="1"/>
</dbReference>
<feature type="domain" description="Carbohydrate kinase PfkB" evidence="1">
    <location>
        <begin position="175"/>
        <end position="311"/>
    </location>
</feature>
<dbReference type="PANTHER" id="PTHR47098:SF1">
    <property type="entry name" value="PFKB FAMILY CARBOHYDRATE KINASE SUPERFAMILY (AFU_ORTHOLOGUE AFUA_4G09500)"/>
    <property type="match status" value="1"/>
</dbReference>
<protein>
    <recommendedName>
        <fullName evidence="1">Carbohydrate kinase PfkB domain-containing protein</fullName>
    </recommendedName>
</protein>
<accession>A0A1Z5TUL1</accession>
<keyword evidence="3" id="KW-1185">Reference proteome</keyword>
<sequence length="347" mass="38148">MPEGDSPRIIALGNGVWLDEIRNEGAAPIRDVPGGSVTFSTLGARLFTPKDPECVSMVFNAGGDFPSAVIDMFKSWSITLTINHQSDKPSSRGLVFYEKANGNRKGFQRLTEPLPVEMTALQGTKMLSSRAFTFFGTSEYIETQTSHIDELYTTSERATANPFKIWEPHAKSCRPDTRKSHLAACHRVDVFSPNHEELASFFEASKNPEFDRALVEKQAHEFVESGIGLQGTGCIVVRAAGHGCLILSKHHEAVWLPSYYSSTSHMVVDPTGAGNAFLGAFAIGFQETGSYIEAAKYGQVAASFVIEQVGLPTNFGHGDREIWNNCNVRERLAEYQARSLESYIPTT</sequence>
<evidence type="ECO:0000313" key="2">
    <source>
        <dbReference type="EMBL" id="OTA39717.1"/>
    </source>
</evidence>
<dbReference type="SUPFAM" id="SSF53613">
    <property type="entry name" value="Ribokinase-like"/>
    <property type="match status" value="1"/>
</dbReference>
<dbReference type="InterPro" id="IPR029056">
    <property type="entry name" value="Ribokinase-like"/>
</dbReference>
<organism evidence="2 3">
    <name type="scientific">Hortaea werneckii EXF-2000</name>
    <dbReference type="NCBI Taxonomy" id="1157616"/>
    <lineage>
        <taxon>Eukaryota</taxon>
        <taxon>Fungi</taxon>
        <taxon>Dikarya</taxon>
        <taxon>Ascomycota</taxon>
        <taxon>Pezizomycotina</taxon>
        <taxon>Dothideomycetes</taxon>
        <taxon>Dothideomycetidae</taxon>
        <taxon>Mycosphaerellales</taxon>
        <taxon>Teratosphaeriaceae</taxon>
        <taxon>Hortaea</taxon>
    </lineage>
</organism>
<dbReference type="STRING" id="1157616.A0A1Z5TUL1"/>
<dbReference type="VEuPathDB" id="FungiDB:BTJ68_00281"/>
<name>A0A1Z5TUL1_HORWE</name>
<dbReference type="EMBL" id="MUNK01000002">
    <property type="protein sequence ID" value="OTA39717.1"/>
    <property type="molecule type" value="Genomic_DNA"/>
</dbReference>
<dbReference type="PANTHER" id="PTHR47098">
    <property type="entry name" value="PROTEIN MAK32"/>
    <property type="match status" value="1"/>
</dbReference>